<dbReference type="PANTHER" id="PTHR13696">
    <property type="entry name" value="P-LOOP CONTAINING NUCLEOSIDE TRIPHOSPHATE HYDROLASE"/>
    <property type="match status" value="1"/>
</dbReference>
<proteinExistence type="predicted"/>
<organism evidence="2 3">
    <name type="scientific">Rhodoplanes serenus</name>
    <dbReference type="NCBI Taxonomy" id="200615"/>
    <lineage>
        <taxon>Bacteria</taxon>
        <taxon>Pseudomonadati</taxon>
        <taxon>Pseudomonadota</taxon>
        <taxon>Alphaproteobacteria</taxon>
        <taxon>Hyphomicrobiales</taxon>
        <taxon>Nitrobacteraceae</taxon>
        <taxon>Rhodoplanes</taxon>
    </lineage>
</organism>
<protein>
    <submittedName>
        <fullName evidence="2">Sporulation initiation inhibitor protein Soj</fullName>
    </submittedName>
</protein>
<name>A0A327KFW2_9BRAD</name>
<feature type="domain" description="AAA" evidence="1">
    <location>
        <begin position="4"/>
        <end position="175"/>
    </location>
</feature>
<evidence type="ECO:0000313" key="3">
    <source>
        <dbReference type="Proteomes" id="UP000289200"/>
    </source>
</evidence>
<dbReference type="SUPFAM" id="SSF52540">
    <property type="entry name" value="P-loop containing nucleoside triphosphate hydrolases"/>
    <property type="match status" value="1"/>
</dbReference>
<accession>A0A327KFW2</accession>
<gene>
    <name evidence="2" type="primary">soj_1</name>
    <name evidence="2" type="ORF">RHODGE_RHODGE_00043</name>
</gene>
<evidence type="ECO:0000313" key="2">
    <source>
        <dbReference type="EMBL" id="VCU06953.1"/>
    </source>
</evidence>
<dbReference type="RefSeq" id="WP_111383359.1">
    <property type="nucleotide sequence ID" value="NZ_NPEW01000004.1"/>
</dbReference>
<reference evidence="3" key="1">
    <citation type="submission" date="2018-10" db="EMBL/GenBank/DDBJ databases">
        <authorList>
            <person name="Peiro R."/>
            <person name="Begona"/>
            <person name="Cbmso G."/>
            <person name="Lopez M."/>
            <person name="Gonzalez S."/>
            <person name="Sacristan E."/>
            <person name="Castillo E."/>
        </authorList>
    </citation>
    <scope>NUCLEOTIDE SEQUENCE [LARGE SCALE GENOMIC DNA]</scope>
</reference>
<evidence type="ECO:0000259" key="1">
    <source>
        <dbReference type="Pfam" id="PF13614"/>
    </source>
</evidence>
<dbReference type="InterPro" id="IPR025669">
    <property type="entry name" value="AAA_dom"/>
</dbReference>
<keyword evidence="3" id="KW-1185">Reference proteome</keyword>
<dbReference type="InterPro" id="IPR050678">
    <property type="entry name" value="DNA_Partitioning_ATPase"/>
</dbReference>
<dbReference type="CDD" id="cd02042">
    <property type="entry name" value="ParAB_family"/>
    <property type="match status" value="1"/>
</dbReference>
<sequence>MSLVLSVSNRKGGSGKTTTAVNLAAEWAARGQRTLLVDLDTQGHAGFGFDVVPGRGDPTVHALFEDPGFDLGRAVYETSYPNLFVAPANQMYEGVSAGTDRMLLARQLRHPRIATAFDVIVLDTPPAGDAILLNALVAADAVLIPIVPHALSSEGVKQLTRLLYRVATHLNRNLRLFGILPVMMNSRINLHRAVVDEVTTQFGRDRLMKAIRSDIQVAEAFAARKPVRAYAPRSRGALDYHLLVEDLAALWRWPGSSPVPPLLTSSAARGICQ</sequence>
<dbReference type="AlphaFoldDB" id="A0A327KFW2"/>
<dbReference type="InterPro" id="IPR027417">
    <property type="entry name" value="P-loop_NTPase"/>
</dbReference>
<dbReference type="PANTHER" id="PTHR13696:SF52">
    <property type="entry name" value="PARA FAMILY PROTEIN CT_582"/>
    <property type="match status" value="1"/>
</dbReference>
<dbReference type="Gene3D" id="3.40.50.300">
    <property type="entry name" value="P-loop containing nucleotide triphosphate hydrolases"/>
    <property type="match status" value="1"/>
</dbReference>
<dbReference type="Pfam" id="PF13614">
    <property type="entry name" value="AAA_31"/>
    <property type="match status" value="1"/>
</dbReference>
<dbReference type="OrthoDB" id="9777757at2"/>
<dbReference type="EMBL" id="UWOC01000003">
    <property type="protein sequence ID" value="VCU06953.1"/>
    <property type="molecule type" value="Genomic_DNA"/>
</dbReference>
<dbReference type="Proteomes" id="UP000289200">
    <property type="component" value="Unassembled WGS sequence"/>
</dbReference>
<comment type="caution">
    <text evidence="2">The sequence shown here is derived from an EMBL/GenBank/DDBJ whole genome shotgun (WGS) entry which is preliminary data.</text>
</comment>